<gene>
    <name evidence="3" type="ORF">SVIM_LOCUS352758</name>
</gene>
<proteinExistence type="predicted"/>
<accession>A0A6N2MG34</accession>
<dbReference type="PANTHER" id="PTHR33210">
    <property type="entry name" value="PROTODERMAL FACTOR 1"/>
    <property type="match status" value="1"/>
</dbReference>
<keyword evidence="2" id="KW-1133">Transmembrane helix</keyword>
<sequence>MVRASTKLIFRAPPGLSSQPIREFLGSWGVNGVFTLLRLFLTIAAVFIAPSLYIPLLISWLCLLYLSRNMDWSHKLLLCAFLVFSAAIGGVRADATVTGTVFCDQCKDGQISLFDYPIYGIKVTVTCADASGQITTSREETTNWFGNYAMKFDGSPDLSNCYAQVSGSGQGSNVCGAAAGPAQKLRLTFSMFGMEFYSVDSLLTEPSASMSFCPRSVNPVPPPATPVRPPVTPTTPPPALRLPPPATPVRPPVTPTTPPPALRLPPLPPLPPMPPVSILEASACPHQSWTMPEHKCYWRAVSPDMKVAVVFGLLAGRRYGTDMTLWQGMQGRSDPYRTLLREGTTALLNSYNSVEFPYNAITVVTRMNWALMGSQKSVLLTALRFMRANSGYGRVTCKFDTCK</sequence>
<dbReference type="PANTHER" id="PTHR33210:SF24">
    <property type="entry name" value="POLLEN OLE E 1 ALLERGEN AND EXTENSIN FAMILY PROTEIN"/>
    <property type="match status" value="1"/>
</dbReference>
<name>A0A6N2MG34_SALVM</name>
<feature type="transmembrane region" description="Helical" evidence="2">
    <location>
        <begin position="76"/>
        <end position="93"/>
    </location>
</feature>
<evidence type="ECO:0000256" key="1">
    <source>
        <dbReference type="SAM" id="MobiDB-lite"/>
    </source>
</evidence>
<dbReference type="EMBL" id="CAADRP010001774">
    <property type="protein sequence ID" value="VFU51912.1"/>
    <property type="molecule type" value="Genomic_DNA"/>
</dbReference>
<evidence type="ECO:0000256" key="2">
    <source>
        <dbReference type="SAM" id="Phobius"/>
    </source>
</evidence>
<evidence type="ECO:0000313" key="3">
    <source>
        <dbReference type="EMBL" id="VFU51912.1"/>
    </source>
</evidence>
<keyword evidence="2" id="KW-0812">Transmembrane</keyword>
<keyword evidence="2" id="KW-0472">Membrane</keyword>
<feature type="region of interest" description="Disordered" evidence="1">
    <location>
        <begin position="219"/>
        <end position="258"/>
    </location>
</feature>
<dbReference type="AlphaFoldDB" id="A0A6N2MG34"/>
<organism evidence="3">
    <name type="scientific">Salix viminalis</name>
    <name type="common">Common osier</name>
    <name type="synonym">Basket willow</name>
    <dbReference type="NCBI Taxonomy" id="40686"/>
    <lineage>
        <taxon>Eukaryota</taxon>
        <taxon>Viridiplantae</taxon>
        <taxon>Streptophyta</taxon>
        <taxon>Embryophyta</taxon>
        <taxon>Tracheophyta</taxon>
        <taxon>Spermatophyta</taxon>
        <taxon>Magnoliopsida</taxon>
        <taxon>eudicotyledons</taxon>
        <taxon>Gunneridae</taxon>
        <taxon>Pentapetalae</taxon>
        <taxon>rosids</taxon>
        <taxon>fabids</taxon>
        <taxon>Malpighiales</taxon>
        <taxon>Salicaceae</taxon>
        <taxon>Saliceae</taxon>
        <taxon>Salix</taxon>
    </lineage>
</organism>
<feature type="transmembrane region" description="Helical" evidence="2">
    <location>
        <begin position="39"/>
        <end position="64"/>
    </location>
</feature>
<dbReference type="InterPro" id="IPR039923">
    <property type="entry name" value="Protodermal_1"/>
</dbReference>
<protein>
    <submittedName>
        <fullName evidence="3">Uncharacterized protein</fullName>
    </submittedName>
</protein>
<reference evidence="3" key="1">
    <citation type="submission" date="2019-03" db="EMBL/GenBank/DDBJ databases">
        <authorList>
            <person name="Mank J."/>
            <person name="Almeida P."/>
        </authorList>
    </citation>
    <scope>NUCLEOTIDE SEQUENCE</scope>
    <source>
        <strain evidence="3">78183</strain>
    </source>
</reference>
<dbReference type="Pfam" id="PF01190">
    <property type="entry name" value="Pollen_Ole_e_1"/>
    <property type="match status" value="1"/>
</dbReference>